<comment type="caution">
    <text evidence="3">The sequence shown here is derived from an EMBL/GenBank/DDBJ whole genome shotgun (WGS) entry which is preliminary data.</text>
</comment>
<sequence>MAAVTARWADWASAHRLEYWAGHALSFEILYRLAVTLVFTPPCDLIVNWYADASLVSPMMDDLGILQAFLTIPGVILLGILAAIALVAGVFEITVMLTFARCLMENSRHNASFVYRYSLARLGNLRHPSSLLALPYYVFLVPLIHIGYSSSLLPTLEIPRYVIDEIAATLPGRIVGATAVCVAAFAYVALIFAPMLMSCEETSFAKACRDSVGRWKALDMGRRLRIIGALLTITLCEMAARLVWTTPSVSVRDFNVYLLRYVVRSSYFREQLTATTIRWLVASAAAFAFGCLLVSMIRYTSAGVAQWNENAANAISFPRRFAGRASMADSGRAHVGKDKRWRVIISIIAIASLAVPIVAYLQQEPLSHEPLAIAHRGDSSAPENSLTGIQAAGARGADYVEIDVRLTSDGQVVVLHDKTTRRLAKHGENLAVAEHTLRQLQTVRLTSRGEDFRMPTLDQAIITAQNMADGPGLLIELKTTGGQGQAERLADAVIETVERHHFADQAMFMSTNANAVDRLQQQRPRWWVGYCVFGALGNLNWQMDVDFVALKESQLNTMFLENARDLHIPVYVWTVNDADTMRHDLRLGVSGVIADHTSTIRTIIDESREADDIPRNQSSDINDDEALWWLYDEIVPGPAPPSLLAPASSRMLPSDDKMRL</sequence>
<accession>A0A261FLT9</accession>
<feature type="transmembrane region" description="Helical" evidence="1">
    <location>
        <begin position="277"/>
        <end position="297"/>
    </location>
</feature>
<feature type="transmembrane region" description="Helical" evidence="1">
    <location>
        <begin position="224"/>
        <end position="244"/>
    </location>
</feature>
<dbReference type="SUPFAM" id="SSF51695">
    <property type="entry name" value="PLC-like phosphodiesterases"/>
    <property type="match status" value="1"/>
</dbReference>
<dbReference type="Gene3D" id="3.20.20.190">
    <property type="entry name" value="Phosphatidylinositol (PI) phosphodiesterase"/>
    <property type="match status" value="1"/>
</dbReference>
<dbReference type="InterPro" id="IPR018476">
    <property type="entry name" value="GlyceroP-diester-Pdiesterase_M"/>
</dbReference>
<evidence type="ECO:0000313" key="4">
    <source>
        <dbReference type="Proteomes" id="UP000216352"/>
    </source>
</evidence>
<keyword evidence="1" id="KW-0472">Membrane</keyword>
<dbReference type="RefSeq" id="WP_072727036.1">
    <property type="nucleotide sequence ID" value="NZ_BDIS01000031.1"/>
</dbReference>
<dbReference type="PANTHER" id="PTHR46211">
    <property type="entry name" value="GLYCEROPHOSPHORYL DIESTER PHOSPHODIESTERASE"/>
    <property type="match status" value="1"/>
</dbReference>
<feature type="transmembrane region" description="Helical" evidence="1">
    <location>
        <begin position="71"/>
        <end position="99"/>
    </location>
</feature>
<proteinExistence type="predicted"/>
<dbReference type="InterPro" id="IPR030395">
    <property type="entry name" value="GP_PDE_dom"/>
</dbReference>
<organism evidence="3 4">
    <name type="scientific">Bifidobacterium lemurum</name>
    <dbReference type="NCBI Taxonomy" id="1603886"/>
    <lineage>
        <taxon>Bacteria</taxon>
        <taxon>Bacillati</taxon>
        <taxon>Actinomycetota</taxon>
        <taxon>Actinomycetes</taxon>
        <taxon>Bifidobacteriales</taxon>
        <taxon>Bifidobacteriaceae</taxon>
        <taxon>Bifidobacterium</taxon>
    </lineage>
</organism>
<evidence type="ECO:0000256" key="1">
    <source>
        <dbReference type="SAM" id="Phobius"/>
    </source>
</evidence>
<dbReference type="PROSITE" id="PS51704">
    <property type="entry name" value="GP_PDE"/>
    <property type="match status" value="1"/>
</dbReference>
<evidence type="ECO:0000259" key="2">
    <source>
        <dbReference type="PROSITE" id="PS51704"/>
    </source>
</evidence>
<feature type="transmembrane region" description="Helical" evidence="1">
    <location>
        <begin position="131"/>
        <end position="154"/>
    </location>
</feature>
<protein>
    <submittedName>
        <fullName evidence="3">Glycerophosphodiester phosphodiesterase</fullName>
    </submittedName>
</protein>
<keyword evidence="1" id="KW-1133">Transmembrane helix</keyword>
<keyword evidence="1" id="KW-0812">Transmembrane</keyword>
<evidence type="ECO:0000313" key="3">
    <source>
        <dbReference type="EMBL" id="OZG60107.1"/>
    </source>
</evidence>
<feature type="transmembrane region" description="Helical" evidence="1">
    <location>
        <begin position="174"/>
        <end position="196"/>
    </location>
</feature>
<dbReference type="InterPro" id="IPR017946">
    <property type="entry name" value="PLC-like_Pdiesterase_TIM-brl"/>
</dbReference>
<feature type="transmembrane region" description="Helical" evidence="1">
    <location>
        <begin position="341"/>
        <end position="361"/>
    </location>
</feature>
<dbReference type="STRING" id="1603886.GCA_001895165_02195"/>
<dbReference type="Pfam" id="PF10110">
    <property type="entry name" value="GPDPase_memb"/>
    <property type="match status" value="1"/>
</dbReference>
<feature type="transmembrane region" description="Helical" evidence="1">
    <location>
        <begin position="29"/>
        <end position="51"/>
    </location>
</feature>
<dbReference type="GO" id="GO:0006629">
    <property type="term" value="P:lipid metabolic process"/>
    <property type="evidence" value="ECO:0007669"/>
    <property type="project" value="InterPro"/>
</dbReference>
<dbReference type="PANTHER" id="PTHR46211:SF8">
    <property type="entry name" value="PHOSPHODIESTERASE"/>
    <property type="match status" value="1"/>
</dbReference>
<gene>
    <name evidence="3" type="ORF">BLEM_2047</name>
</gene>
<dbReference type="Pfam" id="PF03009">
    <property type="entry name" value="GDPD"/>
    <property type="match status" value="1"/>
</dbReference>
<name>A0A261FLT9_9BIFI</name>
<reference evidence="3 4" key="1">
    <citation type="journal article" date="2017" name="BMC Genomics">
        <title>Comparative genomic and phylogenomic analyses of the Bifidobacteriaceae family.</title>
        <authorList>
            <person name="Lugli G.A."/>
            <person name="Milani C."/>
            <person name="Turroni F."/>
            <person name="Duranti S."/>
            <person name="Mancabelli L."/>
            <person name="Mangifesta M."/>
            <person name="Ferrario C."/>
            <person name="Modesto M."/>
            <person name="Mattarelli P."/>
            <person name="Jiri K."/>
            <person name="van Sinderen D."/>
            <person name="Ventura M."/>
        </authorList>
    </citation>
    <scope>NUCLEOTIDE SEQUENCE [LARGE SCALE GENOMIC DNA]</scope>
    <source>
        <strain evidence="3 4">DSM 28807</strain>
    </source>
</reference>
<keyword evidence="4" id="KW-1185">Reference proteome</keyword>
<dbReference type="Proteomes" id="UP000216352">
    <property type="component" value="Unassembled WGS sequence"/>
</dbReference>
<feature type="domain" description="GP-PDE" evidence="2">
    <location>
        <begin position="370"/>
        <end position="604"/>
    </location>
</feature>
<dbReference type="GO" id="GO:0008081">
    <property type="term" value="F:phosphoric diester hydrolase activity"/>
    <property type="evidence" value="ECO:0007669"/>
    <property type="project" value="InterPro"/>
</dbReference>
<dbReference type="AlphaFoldDB" id="A0A261FLT9"/>
<dbReference type="EMBL" id="MWWX01000018">
    <property type="protein sequence ID" value="OZG60107.1"/>
    <property type="molecule type" value="Genomic_DNA"/>
</dbReference>
<dbReference type="OrthoDB" id="5241788at2"/>